<proteinExistence type="predicted"/>
<comment type="caution">
    <text evidence="5">The sequence shown here is derived from an EMBL/GenBank/DDBJ whole genome shotgun (WGS) entry which is preliminary data.</text>
</comment>
<feature type="transmembrane region" description="Helical" evidence="2">
    <location>
        <begin position="551"/>
        <end position="575"/>
    </location>
</feature>
<organism evidence="5 6">
    <name type="scientific">Coptotermes formosanus</name>
    <name type="common">Formosan subterranean termite</name>
    <dbReference type="NCBI Taxonomy" id="36987"/>
    <lineage>
        <taxon>Eukaryota</taxon>
        <taxon>Metazoa</taxon>
        <taxon>Ecdysozoa</taxon>
        <taxon>Arthropoda</taxon>
        <taxon>Hexapoda</taxon>
        <taxon>Insecta</taxon>
        <taxon>Pterygota</taxon>
        <taxon>Neoptera</taxon>
        <taxon>Polyneoptera</taxon>
        <taxon>Dictyoptera</taxon>
        <taxon>Blattodea</taxon>
        <taxon>Blattoidea</taxon>
        <taxon>Termitoidae</taxon>
        <taxon>Rhinotermitidae</taxon>
        <taxon>Coptotermes</taxon>
    </lineage>
</organism>
<feature type="transmembrane region" description="Helical" evidence="2">
    <location>
        <begin position="467"/>
        <end position="484"/>
    </location>
</feature>
<feature type="chain" id="PRO_5027021424" description="Nose resistant-to-fluoxetine protein N-terminal domain-containing protein" evidence="3">
    <location>
        <begin position="25"/>
        <end position="661"/>
    </location>
</feature>
<dbReference type="GO" id="GO:0016747">
    <property type="term" value="F:acyltransferase activity, transferring groups other than amino-acyl groups"/>
    <property type="evidence" value="ECO:0007669"/>
    <property type="project" value="InterPro"/>
</dbReference>
<dbReference type="PANTHER" id="PTHR11161">
    <property type="entry name" value="O-ACYLTRANSFERASE"/>
    <property type="match status" value="1"/>
</dbReference>
<feature type="transmembrane region" description="Helical" evidence="2">
    <location>
        <begin position="314"/>
        <end position="337"/>
    </location>
</feature>
<gene>
    <name evidence="5" type="ORF">Cfor_04106</name>
</gene>
<evidence type="ECO:0000256" key="2">
    <source>
        <dbReference type="SAM" id="Phobius"/>
    </source>
</evidence>
<feature type="transmembrane region" description="Helical" evidence="2">
    <location>
        <begin position="387"/>
        <end position="408"/>
    </location>
</feature>
<keyword evidence="2" id="KW-0812">Transmembrane</keyword>
<dbReference type="Proteomes" id="UP000502823">
    <property type="component" value="Unassembled WGS sequence"/>
</dbReference>
<keyword evidence="2" id="KW-0472">Membrane</keyword>
<dbReference type="InParanoid" id="A0A6L2PKP2"/>
<keyword evidence="6" id="KW-1185">Reference proteome</keyword>
<sequence length="661" mass="74293">MKNLAHFHPFIIFVCYAILAEVRAERVEDSAQRTTFQRPNQDPLGRHVTDEDIRPLRSAVSGTGADWEAVTVREGSDDNVSHQITQRSVELQLPAVITHRCTATDDSGAAQQKFCNAAGSDMMKDKSFQSVFSFVPVLAPTSKQITNHACRTHSRTFVHQLQRHKLWALKMYDSSAKLPSGILRGNVNQLGDFDQCLSVSTQENPSIVGKYCLASVDVRATALNVSDTDTLVRAVYLAQAYGLFRSSYRDPGHFIPQFTTIKWALCVPASCSYADVQQTLVDALHDYNETTGLSFDVHVDPEMCYVKQETGTTLSFGTVITLAFFAAAISVAVMATIRDTKQDAGRRSERGHWESLLMAFSLRKNARELLADLPVEGNINCIHGVRALCIIATYMAHKFMIFGFIPYSNRVELTEVPLEKWTNVFRTGMVYTDSFLMISGVLTSFSMSKEIERKKHIDWIKKYMARFIRLTPALVAVLLFYAYVMEHLGSGPQWNVAVRKNADICKENLWKNILYIQNFFPFEQMCATQTHHLALDMQLSLLSPLLVTLLWQWRVGGVIVLLCLHALSAILRYVATLRNQLSHVFYHGITVKQLYKTTNLSYGLSLHRATPYLLGVSLGYLLHKTSKHVHISKGNVEYCNARQLVCKVAIVGSIVARVTMS</sequence>
<keyword evidence="3" id="KW-0732">Signal</keyword>
<evidence type="ECO:0000313" key="6">
    <source>
        <dbReference type="Proteomes" id="UP000502823"/>
    </source>
</evidence>
<evidence type="ECO:0000256" key="3">
    <source>
        <dbReference type="SAM" id="SignalP"/>
    </source>
</evidence>
<dbReference type="Pfam" id="PF01757">
    <property type="entry name" value="Acyl_transf_3"/>
    <property type="match status" value="1"/>
</dbReference>
<evidence type="ECO:0000259" key="4">
    <source>
        <dbReference type="SMART" id="SM00703"/>
    </source>
</evidence>
<dbReference type="OrthoDB" id="8195891at2759"/>
<dbReference type="Pfam" id="PF20146">
    <property type="entry name" value="NRF"/>
    <property type="match status" value="1"/>
</dbReference>
<dbReference type="InterPro" id="IPR052728">
    <property type="entry name" value="O2_lipid_transport_reg"/>
</dbReference>
<name>A0A6L2PKP2_COPFO</name>
<dbReference type="SMART" id="SM00703">
    <property type="entry name" value="NRF"/>
    <property type="match status" value="1"/>
</dbReference>
<accession>A0A6L2PKP2</accession>
<evidence type="ECO:0000313" key="5">
    <source>
        <dbReference type="EMBL" id="GFG32936.1"/>
    </source>
</evidence>
<feature type="region of interest" description="Disordered" evidence="1">
    <location>
        <begin position="29"/>
        <end position="52"/>
    </location>
</feature>
<dbReference type="InterPro" id="IPR006621">
    <property type="entry name" value="Nose-resist-to-fluoxetine_N"/>
</dbReference>
<feature type="domain" description="Nose resistant-to-fluoxetine protein N-terminal" evidence="4">
    <location>
        <begin position="147"/>
        <end position="298"/>
    </location>
</feature>
<keyword evidence="2" id="KW-1133">Transmembrane helix</keyword>
<dbReference type="AlphaFoldDB" id="A0A6L2PKP2"/>
<reference evidence="6" key="1">
    <citation type="submission" date="2020-01" db="EMBL/GenBank/DDBJ databases">
        <title>Draft genome sequence of the Termite Coptotermes fromosanus.</title>
        <authorList>
            <person name="Itakura S."/>
            <person name="Yosikawa Y."/>
            <person name="Umezawa K."/>
        </authorList>
    </citation>
    <scope>NUCLEOTIDE SEQUENCE [LARGE SCALE GENOMIC DNA]</scope>
</reference>
<feature type="transmembrane region" description="Helical" evidence="2">
    <location>
        <begin position="428"/>
        <end position="447"/>
    </location>
</feature>
<feature type="signal peptide" evidence="3">
    <location>
        <begin position="1"/>
        <end position="24"/>
    </location>
</feature>
<dbReference type="InterPro" id="IPR002656">
    <property type="entry name" value="Acyl_transf_3_dom"/>
</dbReference>
<dbReference type="EMBL" id="BLKM01000390">
    <property type="protein sequence ID" value="GFG32936.1"/>
    <property type="molecule type" value="Genomic_DNA"/>
</dbReference>
<evidence type="ECO:0000256" key="1">
    <source>
        <dbReference type="SAM" id="MobiDB-lite"/>
    </source>
</evidence>
<dbReference type="PANTHER" id="PTHR11161:SF4">
    <property type="entry name" value="DROP DEAD"/>
    <property type="match status" value="1"/>
</dbReference>
<protein>
    <recommendedName>
        <fullName evidence="4">Nose resistant-to-fluoxetine protein N-terminal domain-containing protein</fullName>
    </recommendedName>
</protein>